<dbReference type="Proteomes" id="UP000199691">
    <property type="component" value="Unassembled WGS sequence"/>
</dbReference>
<feature type="binding site" evidence="5">
    <location>
        <position position="53"/>
    </location>
    <ligand>
        <name>FAD</name>
        <dbReference type="ChEBI" id="CHEBI:57692"/>
    </ligand>
</feature>
<name>A0A1H0SR37_9PSEU</name>
<dbReference type="GO" id="GO:0046677">
    <property type="term" value="P:response to antibiotic"/>
    <property type="evidence" value="ECO:0007669"/>
    <property type="project" value="InterPro"/>
</dbReference>
<evidence type="ECO:0000256" key="4">
    <source>
        <dbReference type="ARBA" id="ARBA00023033"/>
    </source>
</evidence>
<dbReference type="Gene3D" id="3.50.50.60">
    <property type="entry name" value="FAD/NAD(P)-binding domain"/>
    <property type="match status" value="1"/>
</dbReference>
<dbReference type="GO" id="GO:0004497">
    <property type="term" value="F:monooxygenase activity"/>
    <property type="evidence" value="ECO:0007669"/>
    <property type="project" value="UniProtKB-UniRule"/>
</dbReference>
<comment type="similarity">
    <text evidence="5">Belongs to the aromatic-ring hydroxylase family. TetX subfamily.</text>
</comment>
<dbReference type="STRING" id="641025.SAMN05421507_108191"/>
<sequence length="387" mass="41936">MTNPRQADARISIIGAGPGGLTCARILQRHGIPVTVYDRDAGVHARNQGGSLDLHADDGQLALREAGLLDQFFALARPEGQEMRRFDTDGNVVFRQLPEPDDRYKPEIDRGALRDLLLDSLAPGTVQWGRALESVDGPTGGPRRLHFSDGGIVETDLVIGADGAFSRVRPAISSAVPHYTGVNFLEAHFDDVEKRHPGIAELVGHGLATGTDGERALAAQRNSGDHIRVYIVQRAPLHWISEAGLSIDDTAGLRAYLLDQFAGWSPLLLSMIADNDGPYVDRPLFVLPAPHTWEHSPTATLLGDAAHLMPPVGVGVNLAMLDAYELALALTRADTVGEAVRAYEETMLPRSAEWSTSLDGAAGFLFDRDDSHEGGDKMRELKEEINR</sequence>
<dbReference type="InterPro" id="IPR043683">
    <property type="entry name" value="TetX_monooxygenase"/>
</dbReference>
<evidence type="ECO:0000256" key="1">
    <source>
        <dbReference type="ARBA" id="ARBA00022630"/>
    </source>
</evidence>
<accession>A0A1H0SR37</accession>
<organism evidence="7 8">
    <name type="scientific">Lentzea jiangxiensis</name>
    <dbReference type="NCBI Taxonomy" id="641025"/>
    <lineage>
        <taxon>Bacteria</taxon>
        <taxon>Bacillati</taxon>
        <taxon>Actinomycetota</taxon>
        <taxon>Actinomycetes</taxon>
        <taxon>Pseudonocardiales</taxon>
        <taxon>Pseudonocardiaceae</taxon>
        <taxon>Lentzea</taxon>
    </lineage>
</organism>
<feature type="binding site" evidence="5">
    <location>
        <position position="46"/>
    </location>
    <ligand>
        <name>NADPH</name>
        <dbReference type="ChEBI" id="CHEBI:57783"/>
    </ligand>
</feature>
<dbReference type="InterPro" id="IPR002938">
    <property type="entry name" value="FAD-bd"/>
</dbReference>
<reference evidence="8" key="1">
    <citation type="submission" date="2016-10" db="EMBL/GenBank/DDBJ databases">
        <authorList>
            <person name="Varghese N."/>
            <person name="Submissions S."/>
        </authorList>
    </citation>
    <scope>NUCLEOTIDE SEQUENCE [LARGE SCALE GENOMIC DNA]</scope>
    <source>
        <strain evidence="8">CGMCC 4.6609</strain>
    </source>
</reference>
<evidence type="ECO:0000256" key="2">
    <source>
        <dbReference type="ARBA" id="ARBA00022827"/>
    </source>
</evidence>
<dbReference type="AlphaFoldDB" id="A0A1H0SR37"/>
<feature type="binding site" evidence="5">
    <location>
        <position position="304"/>
    </location>
    <ligand>
        <name>FAD</name>
        <dbReference type="ChEBI" id="CHEBI:57692"/>
    </ligand>
</feature>
<keyword evidence="8" id="KW-1185">Reference proteome</keyword>
<keyword evidence="3 5" id="KW-0560">Oxidoreductase</keyword>
<keyword evidence="1 5" id="KW-0285">Flavoprotein</keyword>
<dbReference type="OrthoDB" id="3217377at2"/>
<dbReference type="PANTHER" id="PTHR46972">
    <property type="entry name" value="MONOOXYGENASE ASQM-RELATED"/>
    <property type="match status" value="1"/>
</dbReference>
<feature type="domain" description="FAD-binding" evidence="6">
    <location>
        <begin position="301"/>
        <end position="333"/>
    </location>
</feature>
<comment type="domain">
    <text evidence="5">Consists of an N-terminal FAD-binding domain with a Rossman fold and a C-terminal substrate-binding domain.</text>
</comment>
<proteinExistence type="inferred from homology"/>
<dbReference type="PANTHER" id="PTHR46972:SF1">
    <property type="entry name" value="FAD DEPENDENT OXIDOREDUCTASE DOMAIN-CONTAINING PROTEIN"/>
    <property type="match status" value="1"/>
</dbReference>
<comment type="subunit">
    <text evidence="5">Monomer.</text>
</comment>
<feature type="binding site" evidence="5">
    <location>
        <position position="110"/>
    </location>
    <ligand>
        <name>FAD</name>
        <dbReference type="ChEBI" id="CHEBI:57692"/>
    </ligand>
</feature>
<evidence type="ECO:0000259" key="6">
    <source>
        <dbReference type="Pfam" id="PF01494"/>
    </source>
</evidence>
<feature type="domain" description="FAD-binding" evidence="6">
    <location>
        <begin position="10"/>
        <end position="209"/>
    </location>
</feature>
<dbReference type="GO" id="GO:0071949">
    <property type="term" value="F:FAD binding"/>
    <property type="evidence" value="ECO:0007669"/>
    <property type="project" value="InterPro"/>
</dbReference>
<keyword evidence="2 5" id="KW-0274">FAD</keyword>
<dbReference type="SUPFAM" id="SSF51905">
    <property type="entry name" value="FAD/NAD(P)-binding domain"/>
    <property type="match status" value="1"/>
</dbReference>
<dbReference type="PRINTS" id="PR00420">
    <property type="entry name" value="RNGMNOXGNASE"/>
</dbReference>
<gene>
    <name evidence="7" type="ORF">SAMN05421507_108191</name>
</gene>
<evidence type="ECO:0000256" key="3">
    <source>
        <dbReference type="ARBA" id="ARBA00023002"/>
    </source>
</evidence>
<keyword evidence="5" id="KW-0547">Nucleotide-binding</keyword>
<keyword evidence="5" id="KW-0521">NADP</keyword>
<dbReference type="EC" id="1.14.13.-" evidence="5"/>
<dbReference type="Pfam" id="PF01494">
    <property type="entry name" value="FAD_binding_3"/>
    <property type="match status" value="2"/>
</dbReference>
<comment type="function">
    <text evidence="5">An FAD-requiring monooxygenase active on some tetracycline antibiotic derivatives, which leads to their inactivation. Hydroxylates carbon 11a of tetracycline and some analogs.</text>
</comment>
<keyword evidence="5" id="KW-0963">Cytoplasm</keyword>
<evidence type="ECO:0000313" key="8">
    <source>
        <dbReference type="Proteomes" id="UP000199691"/>
    </source>
</evidence>
<dbReference type="RefSeq" id="WP_090099535.1">
    <property type="nucleotide sequence ID" value="NZ_FNIX01000008.1"/>
</dbReference>
<dbReference type="GO" id="GO:0005737">
    <property type="term" value="C:cytoplasm"/>
    <property type="evidence" value="ECO:0007669"/>
    <property type="project" value="UniProtKB-SubCell"/>
</dbReference>
<dbReference type="InterPro" id="IPR036188">
    <property type="entry name" value="FAD/NAD-bd_sf"/>
</dbReference>
<evidence type="ECO:0000313" key="7">
    <source>
        <dbReference type="EMBL" id="SDP43666.1"/>
    </source>
</evidence>
<dbReference type="HAMAP" id="MF_00845">
    <property type="entry name" value="TetX_monooxygenase"/>
    <property type="match status" value="1"/>
</dbReference>
<keyword evidence="4 5" id="KW-0503">Monooxygenase</keyword>
<comment type="catalytic activity">
    <reaction evidence="5">
        <text>a tetracycline + NADPH + O2 + H(+) = an 11a-hydroxytetracycline + NADP(+) + H2O</text>
        <dbReference type="Rhea" id="RHEA:61444"/>
        <dbReference type="ChEBI" id="CHEBI:15377"/>
        <dbReference type="ChEBI" id="CHEBI:15378"/>
        <dbReference type="ChEBI" id="CHEBI:15379"/>
        <dbReference type="ChEBI" id="CHEBI:57783"/>
        <dbReference type="ChEBI" id="CHEBI:58349"/>
        <dbReference type="ChEBI" id="CHEBI:144644"/>
        <dbReference type="ChEBI" id="CHEBI:144645"/>
    </reaction>
</comment>
<protein>
    <recommendedName>
        <fullName evidence="5">Flavin-dependent monooxygenase</fullName>
    </recommendedName>
    <alternativeName>
        <fullName evidence="5">TetX monooxygenase</fullName>
        <shortName evidence="5">TetX</shortName>
        <ecNumber evidence="5">1.14.13.-</ecNumber>
    </alternativeName>
</protein>
<comment type="subcellular location">
    <subcellularLocation>
        <location evidence="5">Cytoplasm</location>
    </subcellularLocation>
</comment>
<evidence type="ECO:0000256" key="5">
    <source>
        <dbReference type="HAMAP-Rule" id="MF_00845"/>
    </source>
</evidence>
<comment type="cofactor">
    <cofactor evidence="5">
        <name>FAD</name>
        <dbReference type="ChEBI" id="CHEBI:57692"/>
    </cofactor>
</comment>
<dbReference type="EMBL" id="FNIX01000008">
    <property type="protein sequence ID" value="SDP43666.1"/>
    <property type="molecule type" value="Genomic_DNA"/>
</dbReference>